<evidence type="ECO:0000313" key="2">
    <source>
        <dbReference type="EMBL" id="CAF0816357.1"/>
    </source>
</evidence>
<dbReference type="AlphaFoldDB" id="A0A815PUG5"/>
<feature type="region of interest" description="Disordered" evidence="1">
    <location>
        <begin position="83"/>
        <end position="134"/>
    </location>
</feature>
<organism evidence="3 4">
    <name type="scientific">Adineta ricciae</name>
    <name type="common">Rotifer</name>
    <dbReference type="NCBI Taxonomy" id="249248"/>
    <lineage>
        <taxon>Eukaryota</taxon>
        <taxon>Metazoa</taxon>
        <taxon>Spiralia</taxon>
        <taxon>Gnathifera</taxon>
        <taxon>Rotifera</taxon>
        <taxon>Eurotatoria</taxon>
        <taxon>Bdelloidea</taxon>
        <taxon>Adinetida</taxon>
        <taxon>Adinetidae</taxon>
        <taxon>Adineta</taxon>
    </lineage>
</organism>
<comment type="caution">
    <text evidence="3">The sequence shown here is derived from an EMBL/GenBank/DDBJ whole genome shotgun (WGS) entry which is preliminary data.</text>
</comment>
<dbReference type="EMBL" id="CAJNOR010003848">
    <property type="protein sequence ID" value="CAF1453469.1"/>
    <property type="molecule type" value="Genomic_DNA"/>
</dbReference>
<name>A0A815PUG5_ADIRI</name>
<evidence type="ECO:0000313" key="3">
    <source>
        <dbReference type="EMBL" id="CAF1453469.1"/>
    </source>
</evidence>
<dbReference type="Proteomes" id="UP000663852">
    <property type="component" value="Unassembled WGS sequence"/>
</dbReference>
<reference evidence="3" key="1">
    <citation type="submission" date="2021-02" db="EMBL/GenBank/DDBJ databases">
        <authorList>
            <person name="Nowell W R."/>
        </authorList>
    </citation>
    <scope>NUCLEOTIDE SEQUENCE</scope>
</reference>
<sequence>MATAPARSHNVKKNRTGLFAANEIYELQPTNAPCSIEPVPAIRLRNNSLASFFYTSLESKQQQTEQYNSMADSSHSLTLNNQRNAFPPSNVRHHKMCFPSSSPTQQRTHSRPHLSDSKDTSTKASIMQSHASARLKSEVDYLQHKLKKHEEISRSVRLHDHRDLNSTSRDTLSYSTSYRFPSASTVLKADRIHKRFSSAATHQTINTSVTMPTINDASTQTIPIHSNPIARLVPPITEIDNNQTTIEHRPTHAYQVPQQSNIGNDSVFLPISSINQRSAKVDRQQKDFKSVSCPFYVLYLTNLTMQQNLIKDENAHNNDPDMTLSTRRRVPDNSRTSINTFQRQSTRRQINSRLSLNTPLTIDGDMCAANTKYLPTTTRREASFKLRDLLRTSAWNHVQV</sequence>
<accession>A0A815PUG5</accession>
<protein>
    <submittedName>
        <fullName evidence="3">Uncharacterized protein</fullName>
    </submittedName>
</protein>
<keyword evidence="4" id="KW-1185">Reference proteome</keyword>
<gene>
    <name evidence="2" type="ORF">EDS130_LOCUS5619</name>
    <name evidence="3" type="ORF">XAT740_LOCUS37014</name>
</gene>
<feature type="compositionally biased region" description="Polar residues" evidence="1">
    <location>
        <begin position="122"/>
        <end position="131"/>
    </location>
</feature>
<dbReference type="OrthoDB" id="10009016at2759"/>
<feature type="region of interest" description="Disordered" evidence="1">
    <location>
        <begin position="313"/>
        <end position="337"/>
    </location>
</feature>
<proteinExistence type="predicted"/>
<dbReference type="EMBL" id="CAJNOJ010000015">
    <property type="protein sequence ID" value="CAF0816357.1"/>
    <property type="molecule type" value="Genomic_DNA"/>
</dbReference>
<dbReference type="Proteomes" id="UP000663828">
    <property type="component" value="Unassembled WGS sequence"/>
</dbReference>
<evidence type="ECO:0000256" key="1">
    <source>
        <dbReference type="SAM" id="MobiDB-lite"/>
    </source>
</evidence>
<evidence type="ECO:0000313" key="4">
    <source>
        <dbReference type="Proteomes" id="UP000663828"/>
    </source>
</evidence>